<accession>A0A450TFH6</accession>
<protein>
    <submittedName>
        <fullName evidence="1">Uncharacterized protein</fullName>
    </submittedName>
</protein>
<dbReference type="AlphaFoldDB" id="A0A450TFH6"/>
<proteinExistence type="predicted"/>
<dbReference type="EMBL" id="CAADFD010000108">
    <property type="protein sequence ID" value="VFJ65893.1"/>
    <property type="molecule type" value="Genomic_DNA"/>
</dbReference>
<reference evidence="1" key="1">
    <citation type="submission" date="2019-02" db="EMBL/GenBank/DDBJ databases">
        <authorList>
            <person name="Gruber-Vodicka R. H."/>
            <person name="Seah K. B. B."/>
        </authorList>
    </citation>
    <scope>NUCLEOTIDE SEQUENCE</scope>
    <source>
        <strain evidence="1">BECK_BZ106</strain>
    </source>
</reference>
<sequence length="42" mass="5241">MMALFRYVRFYDNRSSLLPIDMELARIFIHLHENTYKYNNIM</sequence>
<evidence type="ECO:0000313" key="1">
    <source>
        <dbReference type="EMBL" id="VFJ65893.1"/>
    </source>
</evidence>
<gene>
    <name evidence="1" type="ORF">BECKFW1821B_GA0114236_11085</name>
</gene>
<name>A0A450TFH6_9GAMM</name>
<organism evidence="1">
    <name type="scientific">Candidatus Kentrum sp. FW</name>
    <dbReference type="NCBI Taxonomy" id="2126338"/>
    <lineage>
        <taxon>Bacteria</taxon>
        <taxon>Pseudomonadati</taxon>
        <taxon>Pseudomonadota</taxon>
        <taxon>Gammaproteobacteria</taxon>
        <taxon>Candidatus Kentrum</taxon>
    </lineage>
</organism>